<organism evidence="2 3">
    <name type="scientific">Microbacterium deminutum</name>
    <dbReference type="NCBI Taxonomy" id="344164"/>
    <lineage>
        <taxon>Bacteria</taxon>
        <taxon>Bacillati</taxon>
        <taxon>Actinomycetota</taxon>
        <taxon>Actinomycetes</taxon>
        <taxon>Micrococcales</taxon>
        <taxon>Microbacteriaceae</taxon>
        <taxon>Microbacterium</taxon>
    </lineage>
</organism>
<sequence>MGLFSQQPEQDDEWAGIPSEPLRPESQAERLTDATPVDAAGLAVAGLGVAGLGVAGLGVAGLAGGGLEGLGGVESIVIPVAPMIEIAGDQESGEGPDGEDEDVV</sequence>
<name>A0ABP5C9B9_9MICO</name>
<feature type="region of interest" description="Disordered" evidence="1">
    <location>
        <begin position="1"/>
        <end position="34"/>
    </location>
</feature>
<protein>
    <submittedName>
        <fullName evidence="2">Uncharacterized protein</fullName>
    </submittedName>
</protein>
<keyword evidence="3" id="KW-1185">Reference proteome</keyword>
<evidence type="ECO:0000313" key="3">
    <source>
        <dbReference type="Proteomes" id="UP001499933"/>
    </source>
</evidence>
<comment type="caution">
    <text evidence="2">The sequence shown here is derived from an EMBL/GenBank/DDBJ whole genome shotgun (WGS) entry which is preliminary data.</text>
</comment>
<evidence type="ECO:0000313" key="2">
    <source>
        <dbReference type="EMBL" id="GAA1959209.1"/>
    </source>
</evidence>
<reference evidence="3" key="1">
    <citation type="journal article" date="2019" name="Int. J. Syst. Evol. Microbiol.">
        <title>The Global Catalogue of Microorganisms (GCM) 10K type strain sequencing project: providing services to taxonomists for standard genome sequencing and annotation.</title>
        <authorList>
            <consortium name="The Broad Institute Genomics Platform"/>
            <consortium name="The Broad Institute Genome Sequencing Center for Infectious Disease"/>
            <person name="Wu L."/>
            <person name="Ma J."/>
        </authorList>
    </citation>
    <scope>NUCLEOTIDE SEQUENCE [LARGE SCALE GENOMIC DNA]</scope>
    <source>
        <strain evidence="3">JCM 14901</strain>
    </source>
</reference>
<dbReference type="EMBL" id="BAAAOG010000003">
    <property type="protein sequence ID" value="GAA1959209.1"/>
    <property type="molecule type" value="Genomic_DNA"/>
</dbReference>
<gene>
    <name evidence="2" type="ORF">GCM10009776_22120</name>
</gene>
<proteinExistence type="predicted"/>
<evidence type="ECO:0000256" key="1">
    <source>
        <dbReference type="SAM" id="MobiDB-lite"/>
    </source>
</evidence>
<dbReference type="RefSeq" id="WP_344094529.1">
    <property type="nucleotide sequence ID" value="NZ_BAAAOG010000003.1"/>
</dbReference>
<feature type="compositionally biased region" description="Basic and acidic residues" evidence="1">
    <location>
        <begin position="22"/>
        <end position="32"/>
    </location>
</feature>
<dbReference type="Proteomes" id="UP001499933">
    <property type="component" value="Unassembled WGS sequence"/>
</dbReference>
<accession>A0ABP5C9B9</accession>